<proteinExistence type="predicted"/>
<gene>
    <name evidence="2" type="ORF">BJF92_11740</name>
</gene>
<sequence>MVYKERMFHEVPAEEGAANGVAALEARIADALAADRALDATGITVIARGTEILLGGQVGSTEEIETALEIAKRVDGVTTVVNEIALAKTGAH</sequence>
<evidence type="ECO:0000259" key="1">
    <source>
        <dbReference type="PROSITE" id="PS50914"/>
    </source>
</evidence>
<dbReference type="RefSeq" id="WP_075633764.1">
    <property type="nucleotide sequence ID" value="NZ_MKIO01000021.1"/>
</dbReference>
<reference evidence="2 3" key="1">
    <citation type="submission" date="2016-09" db="EMBL/GenBank/DDBJ databases">
        <title>Rhizobium sp. nov., a novel species isolated from the rice rhizosphere.</title>
        <authorList>
            <person name="Zhao J."/>
            <person name="Zhang X."/>
        </authorList>
    </citation>
    <scope>NUCLEOTIDE SEQUENCE [LARGE SCALE GENOMIC DNA]</scope>
    <source>
        <strain evidence="2 3">MH17</strain>
    </source>
</reference>
<dbReference type="OrthoDB" id="7916339at2"/>
<dbReference type="STRING" id="1672749.BJF92_11740"/>
<organism evidence="2 3">
    <name type="scientific">Xaviernesmea rhizosphaerae</name>
    <dbReference type="NCBI Taxonomy" id="1672749"/>
    <lineage>
        <taxon>Bacteria</taxon>
        <taxon>Pseudomonadati</taxon>
        <taxon>Pseudomonadota</taxon>
        <taxon>Alphaproteobacteria</taxon>
        <taxon>Hyphomicrobiales</taxon>
        <taxon>Rhizobiaceae</taxon>
        <taxon>Rhizobium/Agrobacterium group</taxon>
        <taxon>Xaviernesmea</taxon>
    </lineage>
</organism>
<dbReference type="EMBL" id="MKIO01000021">
    <property type="protein sequence ID" value="OLP56745.1"/>
    <property type="molecule type" value="Genomic_DNA"/>
</dbReference>
<evidence type="ECO:0000313" key="2">
    <source>
        <dbReference type="EMBL" id="OLP56745.1"/>
    </source>
</evidence>
<dbReference type="Proteomes" id="UP000186143">
    <property type="component" value="Unassembled WGS sequence"/>
</dbReference>
<dbReference type="AlphaFoldDB" id="A0A1Q9AN38"/>
<dbReference type="Pfam" id="PF04972">
    <property type="entry name" value="BON"/>
    <property type="match status" value="1"/>
</dbReference>
<evidence type="ECO:0000313" key="3">
    <source>
        <dbReference type="Proteomes" id="UP000186143"/>
    </source>
</evidence>
<dbReference type="PROSITE" id="PS50914">
    <property type="entry name" value="BON"/>
    <property type="match status" value="1"/>
</dbReference>
<feature type="domain" description="BON" evidence="1">
    <location>
        <begin position="20"/>
        <end position="88"/>
    </location>
</feature>
<comment type="caution">
    <text evidence="2">The sequence shown here is derived from an EMBL/GenBank/DDBJ whole genome shotgun (WGS) entry which is preliminary data.</text>
</comment>
<name>A0A1Q9AN38_9HYPH</name>
<dbReference type="InterPro" id="IPR007055">
    <property type="entry name" value="BON_dom"/>
</dbReference>
<protein>
    <recommendedName>
        <fullName evidence="1">BON domain-containing protein</fullName>
    </recommendedName>
</protein>
<dbReference type="Gene3D" id="3.30.1340.30">
    <property type="match status" value="1"/>
</dbReference>
<accession>A0A1Q9AN38</accession>